<comment type="similarity">
    <text evidence="1">Belongs to the RNA polymerase beta chain family.</text>
</comment>
<evidence type="ECO:0000313" key="8">
    <source>
        <dbReference type="EMBL" id="KAG6485215.1"/>
    </source>
</evidence>
<dbReference type="GO" id="GO:0003899">
    <property type="term" value="F:DNA-directed RNA polymerase activity"/>
    <property type="evidence" value="ECO:0007669"/>
    <property type="project" value="UniProtKB-EC"/>
</dbReference>
<dbReference type="SUPFAM" id="SSF64484">
    <property type="entry name" value="beta and beta-prime subunits of DNA dependent RNA-polymerase"/>
    <property type="match status" value="1"/>
</dbReference>
<comment type="caution">
    <text evidence="8">The sequence shown here is derived from an EMBL/GenBank/DDBJ whole genome shotgun (WGS) entry which is preliminary data.</text>
</comment>
<dbReference type="Proteomes" id="UP000734854">
    <property type="component" value="Unassembled WGS sequence"/>
</dbReference>
<evidence type="ECO:0000256" key="3">
    <source>
        <dbReference type="ARBA" id="ARBA00022478"/>
    </source>
</evidence>
<evidence type="ECO:0000259" key="7">
    <source>
        <dbReference type="Pfam" id="PF00562"/>
    </source>
</evidence>
<dbReference type="InterPro" id="IPR015712">
    <property type="entry name" value="DNA-dir_RNA_pol_su2"/>
</dbReference>
<dbReference type="GO" id="GO:0003677">
    <property type="term" value="F:DNA binding"/>
    <property type="evidence" value="ECO:0007669"/>
    <property type="project" value="InterPro"/>
</dbReference>
<dbReference type="GO" id="GO:0032549">
    <property type="term" value="F:ribonucleoside binding"/>
    <property type="evidence" value="ECO:0007669"/>
    <property type="project" value="InterPro"/>
</dbReference>
<dbReference type="EC" id="2.7.7.6" evidence="2"/>
<keyword evidence="9" id="KW-1185">Reference proteome</keyword>
<dbReference type="GO" id="GO:0006351">
    <property type="term" value="P:DNA-templated transcription"/>
    <property type="evidence" value="ECO:0007669"/>
    <property type="project" value="InterPro"/>
</dbReference>
<dbReference type="EMBL" id="JACMSC010000015">
    <property type="protein sequence ID" value="KAG6485215.1"/>
    <property type="molecule type" value="Genomic_DNA"/>
</dbReference>
<protein>
    <recommendedName>
        <fullName evidence="2">DNA-directed RNA polymerase</fullName>
        <ecNumber evidence="2">2.7.7.6</ecNumber>
    </recommendedName>
</protein>
<accession>A0A8J5FEY6</accession>
<organism evidence="8 9">
    <name type="scientific">Zingiber officinale</name>
    <name type="common">Ginger</name>
    <name type="synonym">Amomum zingiber</name>
    <dbReference type="NCBI Taxonomy" id="94328"/>
    <lineage>
        <taxon>Eukaryota</taxon>
        <taxon>Viridiplantae</taxon>
        <taxon>Streptophyta</taxon>
        <taxon>Embryophyta</taxon>
        <taxon>Tracheophyta</taxon>
        <taxon>Spermatophyta</taxon>
        <taxon>Magnoliopsida</taxon>
        <taxon>Liliopsida</taxon>
        <taxon>Zingiberales</taxon>
        <taxon>Zingiberaceae</taxon>
        <taxon>Zingiber</taxon>
    </lineage>
</organism>
<gene>
    <name evidence="8" type="ORF">ZIOFF_053748</name>
</gene>
<evidence type="ECO:0000256" key="4">
    <source>
        <dbReference type="ARBA" id="ARBA00022679"/>
    </source>
</evidence>
<keyword evidence="4" id="KW-0808">Transferase</keyword>
<keyword evidence="6" id="KW-0804">Transcription</keyword>
<dbReference type="FunFam" id="2.40.270.10:FF:000022">
    <property type="match status" value="1"/>
</dbReference>
<evidence type="ECO:0000313" key="9">
    <source>
        <dbReference type="Proteomes" id="UP000734854"/>
    </source>
</evidence>
<reference evidence="8 9" key="1">
    <citation type="submission" date="2020-08" db="EMBL/GenBank/DDBJ databases">
        <title>Plant Genome Project.</title>
        <authorList>
            <person name="Zhang R.-G."/>
        </authorList>
    </citation>
    <scope>NUCLEOTIDE SEQUENCE [LARGE SCALE GENOMIC DNA]</scope>
    <source>
        <tissue evidence="8">Rhizome</tissue>
    </source>
</reference>
<keyword evidence="3" id="KW-0240">DNA-directed RNA polymerase</keyword>
<dbReference type="GO" id="GO:0000428">
    <property type="term" value="C:DNA-directed RNA polymerase complex"/>
    <property type="evidence" value="ECO:0007669"/>
    <property type="project" value="UniProtKB-KW"/>
</dbReference>
<evidence type="ECO:0000256" key="5">
    <source>
        <dbReference type="ARBA" id="ARBA00022695"/>
    </source>
</evidence>
<dbReference type="Gene3D" id="2.40.270.10">
    <property type="entry name" value="DNA-directed RNA polymerase, subunit 2, domain 6"/>
    <property type="match status" value="1"/>
</dbReference>
<dbReference type="InterPro" id="IPR007120">
    <property type="entry name" value="DNA-dir_RNAP_su2_dom"/>
</dbReference>
<dbReference type="PANTHER" id="PTHR20856">
    <property type="entry name" value="DNA-DIRECTED RNA POLYMERASE I SUBUNIT 2"/>
    <property type="match status" value="1"/>
</dbReference>
<evidence type="ECO:0000256" key="2">
    <source>
        <dbReference type="ARBA" id="ARBA00012418"/>
    </source>
</evidence>
<dbReference type="InterPro" id="IPR037033">
    <property type="entry name" value="DNA-dir_RNAP_su2_hyb_sf"/>
</dbReference>
<evidence type="ECO:0000256" key="6">
    <source>
        <dbReference type="ARBA" id="ARBA00023163"/>
    </source>
</evidence>
<sequence>MIGVQIALYECENDTDDSEKKKCDITHIEIESLTLLGVYAGLIPYPHHNQSPRNTYQCAMGKQAMGNIAYNQAKFNLEPSGSGLFSSSVQAYWFRITYSCPSDRNAGTGL</sequence>
<evidence type="ECO:0000256" key="1">
    <source>
        <dbReference type="ARBA" id="ARBA00006835"/>
    </source>
</evidence>
<dbReference type="AlphaFoldDB" id="A0A8J5FEY6"/>
<feature type="domain" description="DNA-directed RNA polymerase subunit 2 hybrid-binding" evidence="7">
    <location>
        <begin position="40"/>
        <end position="73"/>
    </location>
</feature>
<keyword evidence="5" id="KW-0548">Nucleotidyltransferase</keyword>
<name>A0A8J5FEY6_ZINOF</name>
<dbReference type="Pfam" id="PF00562">
    <property type="entry name" value="RNA_pol_Rpb2_6"/>
    <property type="match status" value="1"/>
</dbReference>
<proteinExistence type="inferred from homology"/>